<evidence type="ECO:0000313" key="2">
    <source>
        <dbReference type="Proteomes" id="UP000652761"/>
    </source>
</evidence>
<evidence type="ECO:0000313" key="1">
    <source>
        <dbReference type="EMBL" id="MQL74987.1"/>
    </source>
</evidence>
<accession>A0A843TYQ1</accession>
<gene>
    <name evidence="1" type="ORF">Taro_007352</name>
</gene>
<proteinExistence type="predicted"/>
<name>A0A843TYQ1_COLES</name>
<dbReference type="Proteomes" id="UP000652761">
    <property type="component" value="Unassembled WGS sequence"/>
</dbReference>
<dbReference type="EMBL" id="NMUH01000230">
    <property type="protein sequence ID" value="MQL74987.1"/>
    <property type="molecule type" value="Genomic_DNA"/>
</dbReference>
<dbReference type="AlphaFoldDB" id="A0A843TYQ1"/>
<reference evidence="1" key="1">
    <citation type="submission" date="2017-07" db="EMBL/GenBank/DDBJ databases">
        <title>Taro Niue Genome Assembly and Annotation.</title>
        <authorList>
            <person name="Atibalentja N."/>
            <person name="Keating K."/>
            <person name="Fields C.J."/>
        </authorList>
    </citation>
    <scope>NUCLEOTIDE SEQUENCE</scope>
    <source>
        <strain evidence="1">Niue_2</strain>
        <tissue evidence="1">Leaf</tissue>
    </source>
</reference>
<comment type="caution">
    <text evidence="1">The sequence shown here is derived from an EMBL/GenBank/DDBJ whole genome shotgun (WGS) entry which is preliminary data.</text>
</comment>
<keyword evidence="2" id="KW-1185">Reference proteome</keyword>
<sequence length="82" mass="8805">MDTGRRTGPQLVLFQCLTLGFSARASKGVRLAPAVVRESWKIHVPPLVPVSAVVESGPRHQQSKVLTSGALGVCPGLLYLIW</sequence>
<protein>
    <submittedName>
        <fullName evidence="1">Uncharacterized protein</fullName>
    </submittedName>
</protein>
<organism evidence="1 2">
    <name type="scientific">Colocasia esculenta</name>
    <name type="common">Wild taro</name>
    <name type="synonym">Arum esculentum</name>
    <dbReference type="NCBI Taxonomy" id="4460"/>
    <lineage>
        <taxon>Eukaryota</taxon>
        <taxon>Viridiplantae</taxon>
        <taxon>Streptophyta</taxon>
        <taxon>Embryophyta</taxon>
        <taxon>Tracheophyta</taxon>
        <taxon>Spermatophyta</taxon>
        <taxon>Magnoliopsida</taxon>
        <taxon>Liliopsida</taxon>
        <taxon>Araceae</taxon>
        <taxon>Aroideae</taxon>
        <taxon>Colocasieae</taxon>
        <taxon>Colocasia</taxon>
    </lineage>
</organism>